<feature type="domain" description="DUF5723" evidence="1">
    <location>
        <begin position="43"/>
        <end position="428"/>
    </location>
</feature>
<dbReference type="OrthoDB" id="1489601at2"/>
<proteinExistence type="predicted"/>
<dbReference type="Pfam" id="PF18990">
    <property type="entry name" value="DUF5723"/>
    <property type="match status" value="1"/>
</dbReference>
<protein>
    <recommendedName>
        <fullName evidence="1">DUF5723 domain-containing protein</fullName>
    </recommendedName>
</protein>
<name>A0A4R2GMI4_9BACT</name>
<evidence type="ECO:0000313" key="3">
    <source>
        <dbReference type="Proteomes" id="UP000295221"/>
    </source>
</evidence>
<comment type="caution">
    <text evidence="2">The sequence shown here is derived from an EMBL/GenBank/DDBJ whole genome shotgun (WGS) entry which is preliminary data.</text>
</comment>
<evidence type="ECO:0000313" key="2">
    <source>
        <dbReference type="EMBL" id="TCO08813.1"/>
    </source>
</evidence>
<sequence length="478" mass="54295">MSFRKKIIYIITLVFIVSITVKAQSPMGLYFMETIPQSSHINPAMQPRANAYVSLPSLNLMMQSDVAFSTIFQRHGGENLSPISSRFDYDKLYRQIGKSTTINFYQDIDILGLGFRYGRDYFSLNVGFRNGIQFGLPSDLFKIPENGFPDGQKLDLSTLRIKSFSYKELNFGYSREWNEYLTVGINIKPLFGHTAAMTDISTFIVESNRTHWDLIVDGTVYSSAPIEVEESDTPGDFPESIDGKDLDGDDFLKYLTGFNNPGIAFDFGAVYKLSDDWTFSAAFHNLGFITWKQDINTLSFNGKYTFDGVEIDGDNKDDWDEAFEAIGDSIKSIIDYQVGHGSFRTPLTPGMYLGAQYNLTHYLSFGLLSRSLFQKYNFTQDFNLSANVQPLSFVAFNMNYSYRVNGGNGLGAGFTLLGGPLQFYMMADYIPTKYADVYFDDNDPFMMFPNQRDLSIRFGLNLIFGRHGYRDRPMVNLH</sequence>
<dbReference type="RefSeq" id="WP_132433397.1">
    <property type="nucleotide sequence ID" value="NZ_SLWK01000004.1"/>
</dbReference>
<dbReference type="AlphaFoldDB" id="A0A4R2GMI4"/>
<dbReference type="InterPro" id="IPR043781">
    <property type="entry name" value="DUF5723"/>
</dbReference>
<reference evidence="2 3" key="1">
    <citation type="submission" date="2019-03" db="EMBL/GenBank/DDBJ databases">
        <title>Genomic Encyclopedia of Type Strains, Phase IV (KMG-IV): sequencing the most valuable type-strain genomes for metagenomic binning, comparative biology and taxonomic classification.</title>
        <authorList>
            <person name="Goeker M."/>
        </authorList>
    </citation>
    <scope>NUCLEOTIDE SEQUENCE [LARGE SCALE GENOMIC DNA]</scope>
    <source>
        <strain evidence="2 3">DSM 24179</strain>
    </source>
</reference>
<evidence type="ECO:0000259" key="1">
    <source>
        <dbReference type="Pfam" id="PF18990"/>
    </source>
</evidence>
<accession>A0A4R2GMI4</accession>
<dbReference type="Proteomes" id="UP000295221">
    <property type="component" value="Unassembled WGS sequence"/>
</dbReference>
<dbReference type="EMBL" id="SLWK01000004">
    <property type="protein sequence ID" value="TCO08813.1"/>
    <property type="molecule type" value="Genomic_DNA"/>
</dbReference>
<organism evidence="2 3">
    <name type="scientific">Natronoflexus pectinivorans</name>
    <dbReference type="NCBI Taxonomy" id="682526"/>
    <lineage>
        <taxon>Bacteria</taxon>
        <taxon>Pseudomonadati</taxon>
        <taxon>Bacteroidota</taxon>
        <taxon>Bacteroidia</taxon>
        <taxon>Marinilabiliales</taxon>
        <taxon>Marinilabiliaceae</taxon>
        <taxon>Natronoflexus</taxon>
    </lineage>
</organism>
<keyword evidence="3" id="KW-1185">Reference proteome</keyword>
<gene>
    <name evidence="2" type="ORF">EV194_104124</name>
</gene>